<organism evidence="6 7">
    <name type="scientific">Lucilia cuprina</name>
    <name type="common">Green bottle fly</name>
    <name type="synonym">Australian sheep blowfly</name>
    <dbReference type="NCBI Taxonomy" id="7375"/>
    <lineage>
        <taxon>Eukaryota</taxon>
        <taxon>Metazoa</taxon>
        <taxon>Ecdysozoa</taxon>
        <taxon>Arthropoda</taxon>
        <taxon>Hexapoda</taxon>
        <taxon>Insecta</taxon>
        <taxon>Pterygota</taxon>
        <taxon>Neoptera</taxon>
        <taxon>Endopterygota</taxon>
        <taxon>Diptera</taxon>
        <taxon>Brachycera</taxon>
        <taxon>Muscomorpha</taxon>
        <taxon>Oestroidea</taxon>
        <taxon>Calliphoridae</taxon>
        <taxon>Luciliinae</taxon>
        <taxon>Lucilia</taxon>
    </lineage>
</organism>
<gene>
    <name evidence="6" type="ORF">FF38_00990</name>
</gene>
<keyword evidence="2 5" id="KW-0812">Transmembrane</keyword>
<evidence type="ECO:0000256" key="2">
    <source>
        <dbReference type="ARBA" id="ARBA00022692"/>
    </source>
</evidence>
<dbReference type="OMA" id="ATINRDC"/>
<comment type="caution">
    <text evidence="6">The sequence shown here is derived from an EMBL/GenBank/DDBJ whole genome shotgun (WGS) entry which is preliminary data.</text>
</comment>
<reference evidence="6 7" key="1">
    <citation type="journal article" date="2015" name="Nat. Commun.">
        <title>Lucilia cuprina genome unlocks parasitic fly biology to underpin future interventions.</title>
        <authorList>
            <person name="Anstead C.A."/>
            <person name="Korhonen P.K."/>
            <person name="Young N.D."/>
            <person name="Hall R.S."/>
            <person name="Jex A.R."/>
            <person name="Murali S.C."/>
            <person name="Hughes D.S."/>
            <person name="Lee S.F."/>
            <person name="Perry T."/>
            <person name="Stroehlein A.J."/>
            <person name="Ansell B.R."/>
            <person name="Breugelmans B."/>
            <person name="Hofmann A."/>
            <person name="Qu J."/>
            <person name="Dugan S."/>
            <person name="Lee S.L."/>
            <person name="Chao H."/>
            <person name="Dinh H."/>
            <person name="Han Y."/>
            <person name="Doddapaneni H.V."/>
            <person name="Worley K.C."/>
            <person name="Muzny D.M."/>
            <person name="Ioannidis P."/>
            <person name="Waterhouse R.M."/>
            <person name="Zdobnov E.M."/>
            <person name="James P.J."/>
            <person name="Bagnall N.H."/>
            <person name="Kotze A.C."/>
            <person name="Gibbs R.A."/>
            <person name="Richards S."/>
            <person name="Batterham P."/>
            <person name="Gasser R.B."/>
        </authorList>
    </citation>
    <scope>NUCLEOTIDE SEQUENCE [LARGE SCALE GENOMIC DNA]</scope>
    <source>
        <strain evidence="6 7">LS</strain>
        <tissue evidence="6">Full body</tissue>
    </source>
</reference>
<feature type="transmembrane region" description="Helical" evidence="5">
    <location>
        <begin position="100"/>
        <end position="116"/>
    </location>
</feature>
<evidence type="ECO:0008006" key="8">
    <source>
        <dbReference type="Google" id="ProtNLM"/>
    </source>
</evidence>
<name>A0A0L0BXT9_LUCCU</name>
<feature type="transmembrane region" description="Helical" evidence="5">
    <location>
        <begin position="69"/>
        <end position="93"/>
    </location>
</feature>
<dbReference type="InterPro" id="IPR006214">
    <property type="entry name" value="Bax_inhibitor_1-related"/>
</dbReference>
<evidence type="ECO:0000256" key="3">
    <source>
        <dbReference type="ARBA" id="ARBA00022989"/>
    </source>
</evidence>
<evidence type="ECO:0000256" key="4">
    <source>
        <dbReference type="ARBA" id="ARBA00023136"/>
    </source>
</evidence>
<keyword evidence="3 5" id="KW-1133">Transmembrane helix</keyword>
<comment type="similarity">
    <text evidence="5">Belongs to the BI1 family.</text>
</comment>
<evidence type="ECO:0000313" key="6">
    <source>
        <dbReference type="EMBL" id="KNC24801.1"/>
    </source>
</evidence>
<sequence>MITLACCPQVRRKMPANYICLAIFTLAKGFLLGVVSSIYDPMTVLTAVGITAAVCFALTLFAMQTKWDFTVMGGFLLVVLVMFLIFSLFMFFFQTHVMKLIYCSLGVLIFSLYLLYDTQLMLGGKHQYSVSPDEYVFAALNLYLDIVQIFMYILGLLGSRD</sequence>
<dbReference type="Proteomes" id="UP000037069">
    <property type="component" value="Unassembled WGS sequence"/>
</dbReference>
<dbReference type="Pfam" id="PF01027">
    <property type="entry name" value="Bax1-I"/>
    <property type="match status" value="1"/>
</dbReference>
<evidence type="ECO:0000313" key="7">
    <source>
        <dbReference type="Proteomes" id="UP000037069"/>
    </source>
</evidence>
<dbReference type="GO" id="GO:0016020">
    <property type="term" value="C:membrane"/>
    <property type="evidence" value="ECO:0007669"/>
    <property type="project" value="UniProtKB-SubCell"/>
</dbReference>
<dbReference type="EMBL" id="JRES01001171">
    <property type="protein sequence ID" value="KNC24801.1"/>
    <property type="molecule type" value="Genomic_DNA"/>
</dbReference>
<evidence type="ECO:0000256" key="5">
    <source>
        <dbReference type="RuleBase" id="RU004379"/>
    </source>
</evidence>
<feature type="transmembrane region" description="Helical" evidence="5">
    <location>
        <begin position="16"/>
        <end position="35"/>
    </location>
</feature>
<feature type="transmembrane region" description="Helical" evidence="5">
    <location>
        <begin position="42"/>
        <end position="63"/>
    </location>
</feature>
<protein>
    <recommendedName>
        <fullName evidence="8">Protein lifeguard 1</fullName>
    </recommendedName>
</protein>
<feature type="transmembrane region" description="Helical" evidence="5">
    <location>
        <begin position="136"/>
        <end position="157"/>
    </location>
</feature>
<proteinExistence type="inferred from homology"/>
<keyword evidence="4 5" id="KW-0472">Membrane</keyword>
<comment type="subcellular location">
    <subcellularLocation>
        <location evidence="1">Membrane</location>
        <topology evidence="1">Multi-pass membrane protein</topology>
    </subcellularLocation>
</comment>
<accession>A0A0L0BXT9</accession>
<evidence type="ECO:0000256" key="1">
    <source>
        <dbReference type="ARBA" id="ARBA00004141"/>
    </source>
</evidence>
<dbReference type="OrthoDB" id="7933078at2759"/>
<dbReference type="PANTHER" id="PTHR23291:SF47">
    <property type="entry name" value="TRANSMEMBRANE BAX INHIBITOR MOTIF CONTAINING 7"/>
    <property type="match status" value="1"/>
</dbReference>
<dbReference type="PANTHER" id="PTHR23291">
    <property type="entry name" value="BAX INHIBITOR-RELATED"/>
    <property type="match status" value="1"/>
</dbReference>
<keyword evidence="7" id="KW-1185">Reference proteome</keyword>
<dbReference type="AlphaFoldDB" id="A0A0L0BXT9"/>